<dbReference type="Proteomes" id="UP000237000">
    <property type="component" value="Unassembled WGS sequence"/>
</dbReference>
<organism evidence="7 8">
    <name type="scientific">Trema orientale</name>
    <name type="common">Charcoal tree</name>
    <name type="synonym">Celtis orientalis</name>
    <dbReference type="NCBI Taxonomy" id="63057"/>
    <lineage>
        <taxon>Eukaryota</taxon>
        <taxon>Viridiplantae</taxon>
        <taxon>Streptophyta</taxon>
        <taxon>Embryophyta</taxon>
        <taxon>Tracheophyta</taxon>
        <taxon>Spermatophyta</taxon>
        <taxon>Magnoliopsida</taxon>
        <taxon>eudicotyledons</taxon>
        <taxon>Gunneridae</taxon>
        <taxon>Pentapetalae</taxon>
        <taxon>rosids</taxon>
        <taxon>fabids</taxon>
        <taxon>Rosales</taxon>
        <taxon>Cannabaceae</taxon>
        <taxon>Trema</taxon>
    </lineage>
</organism>
<dbReference type="Pfam" id="PF25052">
    <property type="entry name" value="AtDEF-like"/>
    <property type="match status" value="1"/>
</dbReference>
<evidence type="ECO:0000256" key="2">
    <source>
        <dbReference type="ARBA" id="ARBA00022529"/>
    </source>
</evidence>
<keyword evidence="3" id="KW-0295">Fungicide</keyword>
<dbReference type="GO" id="GO:0031640">
    <property type="term" value="P:killing of cells of another organism"/>
    <property type="evidence" value="ECO:0007669"/>
    <property type="project" value="UniProtKB-KW"/>
</dbReference>
<evidence type="ECO:0000256" key="4">
    <source>
        <dbReference type="ARBA" id="ARBA00022821"/>
    </source>
</evidence>
<evidence type="ECO:0000313" key="8">
    <source>
        <dbReference type="Proteomes" id="UP000237000"/>
    </source>
</evidence>
<comment type="caution">
    <text evidence="7">The sequence shown here is derived from an EMBL/GenBank/DDBJ whole genome shotgun (WGS) entry which is preliminary data.</text>
</comment>
<keyword evidence="2" id="KW-0929">Antimicrobial</keyword>
<keyword evidence="4" id="KW-0611">Plant defense</keyword>
<dbReference type="InParanoid" id="A0A2P5ES52"/>
<gene>
    <name evidence="7" type="ORF">TorRG33x02_157530</name>
</gene>
<dbReference type="PANTHER" id="PTHR48224">
    <property type="entry name" value="DEFENSIN-LIKE PROTEIN 270-RELATED"/>
    <property type="match status" value="1"/>
</dbReference>
<reference evidence="8" key="1">
    <citation type="submission" date="2016-06" db="EMBL/GenBank/DDBJ databases">
        <title>Parallel loss of symbiosis genes in relatives of nitrogen-fixing non-legume Parasponia.</title>
        <authorList>
            <person name="Van Velzen R."/>
            <person name="Holmer R."/>
            <person name="Bu F."/>
            <person name="Rutten L."/>
            <person name="Van Zeijl A."/>
            <person name="Liu W."/>
            <person name="Santuari L."/>
            <person name="Cao Q."/>
            <person name="Sharma T."/>
            <person name="Shen D."/>
            <person name="Roswanjaya Y."/>
            <person name="Wardhani T."/>
            <person name="Kalhor M.S."/>
            <person name="Jansen J."/>
            <person name="Van den Hoogen J."/>
            <person name="Gungor B."/>
            <person name="Hartog M."/>
            <person name="Hontelez J."/>
            <person name="Verver J."/>
            <person name="Yang W.-C."/>
            <person name="Schijlen E."/>
            <person name="Repin R."/>
            <person name="Schilthuizen M."/>
            <person name="Schranz E."/>
            <person name="Heidstra R."/>
            <person name="Miyata K."/>
            <person name="Fedorova E."/>
            <person name="Kohlen W."/>
            <person name="Bisseling T."/>
            <person name="Smit S."/>
            <person name="Geurts R."/>
        </authorList>
    </citation>
    <scope>NUCLEOTIDE SEQUENCE [LARGE SCALE GENOMIC DNA]</scope>
    <source>
        <strain evidence="8">cv. RG33-2</strain>
    </source>
</reference>
<dbReference type="InterPro" id="IPR010851">
    <property type="entry name" value="DEFL"/>
</dbReference>
<accession>A0A2P5ES52</accession>
<dbReference type="AlphaFoldDB" id="A0A2P5ES52"/>
<protein>
    <recommendedName>
        <fullName evidence="9">Defensin-like protein</fullName>
    </recommendedName>
</protein>
<feature type="signal peptide" evidence="6">
    <location>
        <begin position="1"/>
        <end position="33"/>
    </location>
</feature>
<feature type="chain" id="PRO_5015166860" description="Defensin-like protein" evidence="6">
    <location>
        <begin position="34"/>
        <end position="98"/>
    </location>
</feature>
<sequence>MASHQSKTKLSFVPLHLPIFLMVLFLLSTSLNAHSYARVIEVGESNDENPCVVYLGTCENRSDCKRPCKEQGYGSINVECLPYPSEGGSHCCCLNDET</sequence>
<dbReference type="PANTHER" id="PTHR48224:SF1">
    <property type="entry name" value="DEFENSIN-LIKE PROTEIN 270"/>
    <property type="match status" value="1"/>
</dbReference>
<keyword evidence="5" id="KW-1015">Disulfide bond</keyword>
<dbReference type="GO" id="GO:0050832">
    <property type="term" value="P:defense response to fungus"/>
    <property type="evidence" value="ECO:0007669"/>
    <property type="project" value="UniProtKB-KW"/>
</dbReference>
<evidence type="ECO:0000256" key="3">
    <source>
        <dbReference type="ARBA" id="ARBA00022577"/>
    </source>
</evidence>
<name>A0A2P5ES52_TREOI</name>
<keyword evidence="6" id="KW-0732">Signal</keyword>
<dbReference type="EMBL" id="JXTC01000106">
    <property type="protein sequence ID" value="PON88387.1"/>
    <property type="molecule type" value="Genomic_DNA"/>
</dbReference>
<evidence type="ECO:0000256" key="5">
    <source>
        <dbReference type="ARBA" id="ARBA00023157"/>
    </source>
</evidence>
<comment type="similarity">
    <text evidence="1">Belongs to the DEFL family.</text>
</comment>
<evidence type="ECO:0000313" key="7">
    <source>
        <dbReference type="EMBL" id="PON88387.1"/>
    </source>
</evidence>
<keyword evidence="8" id="KW-1185">Reference proteome</keyword>
<proteinExistence type="inferred from homology"/>
<evidence type="ECO:0000256" key="6">
    <source>
        <dbReference type="SAM" id="SignalP"/>
    </source>
</evidence>
<evidence type="ECO:0008006" key="9">
    <source>
        <dbReference type="Google" id="ProtNLM"/>
    </source>
</evidence>
<evidence type="ECO:0000256" key="1">
    <source>
        <dbReference type="ARBA" id="ARBA00006722"/>
    </source>
</evidence>